<sequence length="128" mass="14753">MVLLTKWLRFYDEEVIISVTVWISPMQQIGFLPLLIFYSTFQQLTFGWKPNRSTKIPSKVVFLAGQPLGYLSSWPLFAFAHHFIIWYAAEKVYPGTDFDKYAVLGVGRSTRCVTRLLKVKSELGWKAG</sequence>
<keyword evidence="3" id="KW-1185">Reference proteome</keyword>
<keyword evidence="1" id="KW-1133">Transmembrane helix</keyword>
<dbReference type="AlphaFoldDB" id="A0AAV7FUE4"/>
<dbReference type="PANTHER" id="PTHR34456:SF9">
    <property type="entry name" value="MITOVIRUS RNA-DEPENDENT RNA POLYMERASE"/>
    <property type="match status" value="1"/>
</dbReference>
<keyword evidence="1" id="KW-0812">Transmembrane</keyword>
<evidence type="ECO:0000313" key="2">
    <source>
        <dbReference type="EMBL" id="KAH0447067.1"/>
    </source>
</evidence>
<keyword evidence="1" id="KW-0472">Membrane</keyword>
<accession>A0AAV7FUE4</accession>
<proteinExistence type="predicted"/>
<dbReference type="Pfam" id="PF05919">
    <property type="entry name" value="Mitovir_RNA_pol"/>
    <property type="match status" value="1"/>
</dbReference>
<dbReference type="Proteomes" id="UP000775213">
    <property type="component" value="Unassembled WGS sequence"/>
</dbReference>
<protein>
    <submittedName>
        <fullName evidence="2">Uncharacterized protein</fullName>
    </submittedName>
</protein>
<reference evidence="2 3" key="1">
    <citation type="journal article" date="2021" name="Hortic Res">
        <title>Chromosome-scale assembly of the Dendrobium chrysotoxum genome enhances the understanding of orchid evolution.</title>
        <authorList>
            <person name="Zhang Y."/>
            <person name="Zhang G.Q."/>
            <person name="Zhang D."/>
            <person name="Liu X.D."/>
            <person name="Xu X.Y."/>
            <person name="Sun W.H."/>
            <person name="Yu X."/>
            <person name="Zhu X."/>
            <person name="Wang Z.W."/>
            <person name="Zhao X."/>
            <person name="Zhong W.Y."/>
            <person name="Chen H."/>
            <person name="Yin W.L."/>
            <person name="Huang T."/>
            <person name="Niu S.C."/>
            <person name="Liu Z.J."/>
        </authorList>
    </citation>
    <scope>NUCLEOTIDE SEQUENCE [LARGE SCALE GENOMIC DNA]</scope>
    <source>
        <strain evidence="2">Lindl</strain>
    </source>
</reference>
<dbReference type="EMBL" id="JAGFBR010000123">
    <property type="protein sequence ID" value="KAH0447067.1"/>
    <property type="molecule type" value="Genomic_DNA"/>
</dbReference>
<organism evidence="2 3">
    <name type="scientific">Dendrobium chrysotoxum</name>
    <name type="common">Orchid</name>
    <dbReference type="NCBI Taxonomy" id="161865"/>
    <lineage>
        <taxon>Eukaryota</taxon>
        <taxon>Viridiplantae</taxon>
        <taxon>Streptophyta</taxon>
        <taxon>Embryophyta</taxon>
        <taxon>Tracheophyta</taxon>
        <taxon>Spermatophyta</taxon>
        <taxon>Magnoliopsida</taxon>
        <taxon>Liliopsida</taxon>
        <taxon>Asparagales</taxon>
        <taxon>Orchidaceae</taxon>
        <taxon>Epidendroideae</taxon>
        <taxon>Malaxideae</taxon>
        <taxon>Dendrobiinae</taxon>
        <taxon>Dendrobium</taxon>
    </lineage>
</organism>
<dbReference type="InterPro" id="IPR008686">
    <property type="entry name" value="RNA_pol_mitovir"/>
</dbReference>
<feature type="transmembrane region" description="Helical" evidence="1">
    <location>
        <begin position="15"/>
        <end position="39"/>
    </location>
</feature>
<name>A0AAV7FUE4_DENCH</name>
<dbReference type="PANTHER" id="PTHR34456">
    <property type="entry name" value="MITOVIRUS RNA-DEPENDENT RNA POLYMERASE"/>
    <property type="match status" value="1"/>
</dbReference>
<evidence type="ECO:0000313" key="3">
    <source>
        <dbReference type="Proteomes" id="UP000775213"/>
    </source>
</evidence>
<gene>
    <name evidence="2" type="ORF">IEQ34_024098</name>
</gene>
<evidence type="ECO:0000256" key="1">
    <source>
        <dbReference type="SAM" id="Phobius"/>
    </source>
</evidence>
<comment type="caution">
    <text evidence="2">The sequence shown here is derived from an EMBL/GenBank/DDBJ whole genome shotgun (WGS) entry which is preliminary data.</text>
</comment>